<dbReference type="KEGG" id="spq:SPAB_03443"/>
<reference evidence="1 2" key="1">
    <citation type="submission" date="2007-11" db="EMBL/GenBank/DDBJ databases">
        <authorList>
            <consortium name="The Salmonella enterica serovar Paratyphi B Genome Sequencing Project"/>
            <person name="McClelland M."/>
            <person name="Sanderson E.K."/>
            <person name="Porwollik S."/>
            <person name="Spieth J."/>
            <person name="Clifton W.S."/>
            <person name="Fulton R."/>
            <person name="Cordes M."/>
            <person name="Wollam A."/>
            <person name="Shah N."/>
            <person name="Pepin K."/>
            <person name="Bhonagiri V."/>
            <person name="Nash W."/>
            <person name="Johnson M."/>
            <person name="Thiruvilangam P."/>
            <person name="Wilson R."/>
        </authorList>
    </citation>
    <scope>NUCLEOTIDE SEQUENCE [LARGE SCALE GENOMIC DNA]</scope>
    <source>
        <strain evidence="2">ATCC BAA-1250 / SPB7</strain>
    </source>
</reference>
<protein>
    <submittedName>
        <fullName evidence="1">Uncharacterized protein</fullName>
    </submittedName>
</protein>
<gene>
    <name evidence="1" type="ordered locus">SPAB_03443</name>
</gene>
<dbReference type="AlphaFoldDB" id="A0A6C6Z4M1"/>
<sequence length="50" mass="5880">MVSDLFTRVWSRRQSARIGVLDSHTRRPWIINDNFAHNLSDNEVNVPTTR</sequence>
<organism evidence="1 2">
    <name type="scientific">Salmonella paratyphi B (strain ATCC BAA-1250 / SPB7)</name>
    <dbReference type="NCBI Taxonomy" id="1016998"/>
    <lineage>
        <taxon>Bacteria</taxon>
        <taxon>Pseudomonadati</taxon>
        <taxon>Pseudomonadota</taxon>
        <taxon>Gammaproteobacteria</taxon>
        <taxon>Enterobacterales</taxon>
        <taxon>Enterobacteriaceae</taxon>
        <taxon>Salmonella</taxon>
    </lineage>
</organism>
<dbReference type="EMBL" id="CP000886">
    <property type="protein sequence ID" value="ABX68790.1"/>
    <property type="molecule type" value="Genomic_DNA"/>
</dbReference>
<proteinExistence type="predicted"/>
<dbReference type="Proteomes" id="UP000008556">
    <property type="component" value="Chromosome"/>
</dbReference>
<accession>A0A6C6Z4M1</accession>
<evidence type="ECO:0000313" key="2">
    <source>
        <dbReference type="Proteomes" id="UP000008556"/>
    </source>
</evidence>
<evidence type="ECO:0000313" key="1">
    <source>
        <dbReference type="EMBL" id="ABX68790.1"/>
    </source>
</evidence>
<name>A0A6C6Z4M1_SALPB</name>